<feature type="transmembrane region" description="Helical" evidence="1">
    <location>
        <begin position="74"/>
        <end position="93"/>
    </location>
</feature>
<evidence type="ECO:0000313" key="2">
    <source>
        <dbReference type="EMBL" id="KKM94652.1"/>
    </source>
</evidence>
<dbReference type="EMBL" id="LAZR01006112">
    <property type="protein sequence ID" value="KKM94652.1"/>
    <property type="molecule type" value="Genomic_DNA"/>
</dbReference>
<proteinExistence type="predicted"/>
<sequence length="128" mass="14974">MNTTLDQFTKRYNKHTIRRGGYWIWLIALSTINWLLSEIPSNIHIGVDAFVIVLGIIMYPFATLIVTSARCRDAGLNGWWCLTAFIPIVYIYFGCIRPDDHPKKMRCMEKVDANVDRLRIHNQKKNFK</sequence>
<name>A0A0F9PNA0_9ZZZZ</name>
<keyword evidence="1" id="KW-0472">Membrane</keyword>
<dbReference type="Pfam" id="PF05656">
    <property type="entry name" value="DUF805"/>
    <property type="match status" value="1"/>
</dbReference>
<dbReference type="InterPro" id="IPR008523">
    <property type="entry name" value="DUF805"/>
</dbReference>
<gene>
    <name evidence="2" type="ORF">LCGC14_1196240</name>
</gene>
<protein>
    <recommendedName>
        <fullName evidence="3">DUF805 domain-containing protein</fullName>
    </recommendedName>
</protein>
<feature type="transmembrane region" description="Helical" evidence="1">
    <location>
        <begin position="43"/>
        <end position="62"/>
    </location>
</feature>
<feature type="transmembrane region" description="Helical" evidence="1">
    <location>
        <begin position="20"/>
        <end position="37"/>
    </location>
</feature>
<evidence type="ECO:0008006" key="3">
    <source>
        <dbReference type="Google" id="ProtNLM"/>
    </source>
</evidence>
<reference evidence="2" key="1">
    <citation type="journal article" date="2015" name="Nature">
        <title>Complex archaea that bridge the gap between prokaryotes and eukaryotes.</title>
        <authorList>
            <person name="Spang A."/>
            <person name="Saw J.H."/>
            <person name="Jorgensen S.L."/>
            <person name="Zaremba-Niedzwiedzka K."/>
            <person name="Martijn J."/>
            <person name="Lind A.E."/>
            <person name="van Eijk R."/>
            <person name="Schleper C."/>
            <person name="Guy L."/>
            <person name="Ettema T.J."/>
        </authorList>
    </citation>
    <scope>NUCLEOTIDE SEQUENCE</scope>
</reference>
<dbReference type="GO" id="GO:0016020">
    <property type="term" value="C:membrane"/>
    <property type="evidence" value="ECO:0007669"/>
    <property type="project" value="InterPro"/>
</dbReference>
<accession>A0A0F9PNA0</accession>
<keyword evidence="1" id="KW-1133">Transmembrane helix</keyword>
<comment type="caution">
    <text evidence="2">The sequence shown here is derived from an EMBL/GenBank/DDBJ whole genome shotgun (WGS) entry which is preliminary data.</text>
</comment>
<evidence type="ECO:0000256" key="1">
    <source>
        <dbReference type="SAM" id="Phobius"/>
    </source>
</evidence>
<dbReference type="AlphaFoldDB" id="A0A0F9PNA0"/>
<organism evidence="2">
    <name type="scientific">marine sediment metagenome</name>
    <dbReference type="NCBI Taxonomy" id="412755"/>
    <lineage>
        <taxon>unclassified sequences</taxon>
        <taxon>metagenomes</taxon>
        <taxon>ecological metagenomes</taxon>
    </lineage>
</organism>
<keyword evidence="1" id="KW-0812">Transmembrane</keyword>